<name>A0AAE0S3P8_9BIVA</name>
<dbReference type="SMART" id="SM00847">
    <property type="entry name" value="HA2"/>
    <property type="match status" value="1"/>
</dbReference>
<accession>A0AAE0S3P8</accession>
<evidence type="ECO:0000313" key="3">
    <source>
        <dbReference type="Proteomes" id="UP001195483"/>
    </source>
</evidence>
<dbReference type="GO" id="GO:0003723">
    <property type="term" value="F:RNA binding"/>
    <property type="evidence" value="ECO:0007669"/>
    <property type="project" value="TreeGrafter"/>
</dbReference>
<gene>
    <name evidence="2" type="ORF">CHS0354_001247</name>
</gene>
<keyword evidence="3" id="KW-1185">Reference proteome</keyword>
<dbReference type="PANTHER" id="PTHR18934">
    <property type="entry name" value="ATP-DEPENDENT RNA HELICASE"/>
    <property type="match status" value="1"/>
</dbReference>
<comment type="caution">
    <text evidence="2">The sequence shown here is derived from an EMBL/GenBank/DDBJ whole genome shotgun (WGS) entry which is preliminary data.</text>
</comment>
<dbReference type="GO" id="GO:0004386">
    <property type="term" value="F:helicase activity"/>
    <property type="evidence" value="ECO:0007669"/>
    <property type="project" value="TreeGrafter"/>
</dbReference>
<proteinExistence type="predicted"/>
<dbReference type="EMBL" id="JAEAOA010000126">
    <property type="protein sequence ID" value="KAK3584667.1"/>
    <property type="molecule type" value="Genomic_DNA"/>
</dbReference>
<reference evidence="2" key="3">
    <citation type="submission" date="2023-05" db="EMBL/GenBank/DDBJ databases">
        <authorList>
            <person name="Smith C.H."/>
        </authorList>
    </citation>
    <scope>NUCLEOTIDE SEQUENCE</scope>
    <source>
        <strain evidence="2">CHS0354</strain>
        <tissue evidence="2">Mantle</tissue>
    </source>
</reference>
<feature type="domain" description="Helicase-associated" evidence="1">
    <location>
        <begin position="21"/>
        <end position="97"/>
    </location>
</feature>
<dbReference type="PANTHER" id="PTHR18934:SF81">
    <property type="entry name" value="ATP-DEPENDENT RNA HELICASE DEAH11, CHLOROPLASTIC-RELATED"/>
    <property type="match status" value="1"/>
</dbReference>
<dbReference type="Proteomes" id="UP001195483">
    <property type="component" value="Unassembled WGS sequence"/>
</dbReference>
<dbReference type="AlphaFoldDB" id="A0AAE0S3P8"/>
<reference evidence="2" key="2">
    <citation type="journal article" date="2021" name="Genome Biol. Evol.">
        <title>Developing a high-quality reference genome for a parasitic bivalve with doubly uniparental inheritance (Bivalvia: Unionida).</title>
        <authorList>
            <person name="Smith C.H."/>
        </authorList>
    </citation>
    <scope>NUCLEOTIDE SEQUENCE</scope>
    <source>
        <strain evidence="2">CHS0354</strain>
        <tissue evidence="2">Mantle</tissue>
    </source>
</reference>
<dbReference type="InterPro" id="IPR007502">
    <property type="entry name" value="Helicase-assoc_dom"/>
</dbReference>
<organism evidence="2 3">
    <name type="scientific">Potamilus streckersoni</name>
    <dbReference type="NCBI Taxonomy" id="2493646"/>
    <lineage>
        <taxon>Eukaryota</taxon>
        <taxon>Metazoa</taxon>
        <taxon>Spiralia</taxon>
        <taxon>Lophotrochozoa</taxon>
        <taxon>Mollusca</taxon>
        <taxon>Bivalvia</taxon>
        <taxon>Autobranchia</taxon>
        <taxon>Heteroconchia</taxon>
        <taxon>Palaeoheterodonta</taxon>
        <taxon>Unionida</taxon>
        <taxon>Unionoidea</taxon>
        <taxon>Unionidae</taxon>
        <taxon>Ambleminae</taxon>
        <taxon>Lampsilini</taxon>
        <taxon>Potamilus</taxon>
    </lineage>
</organism>
<sequence>MELILLLFDFIESPKQEALMNAMQTLYDIGAADGSSITDLGRWISKLPIEPRYGLLVKKGIQEGILMEALVIASFSGESGVFFDQILQTYTNFVTNITPVEETEKIELPSQILQTYKSTMESMRVSLVKSYWAGKKVIKQFIGPLHQNRREAEETLSEA</sequence>
<evidence type="ECO:0000313" key="2">
    <source>
        <dbReference type="EMBL" id="KAK3584667.1"/>
    </source>
</evidence>
<reference evidence="2" key="1">
    <citation type="journal article" date="2021" name="Genome Biol. Evol.">
        <title>A High-Quality Reference Genome for a Parasitic Bivalve with Doubly Uniparental Inheritance (Bivalvia: Unionida).</title>
        <authorList>
            <person name="Smith C.H."/>
        </authorList>
    </citation>
    <scope>NUCLEOTIDE SEQUENCE</scope>
    <source>
        <strain evidence="2">CHS0354</strain>
    </source>
</reference>
<dbReference type="Gene3D" id="1.20.120.1080">
    <property type="match status" value="1"/>
</dbReference>
<evidence type="ECO:0000259" key="1">
    <source>
        <dbReference type="SMART" id="SM00847"/>
    </source>
</evidence>
<protein>
    <recommendedName>
        <fullName evidence="1">Helicase-associated domain-containing protein</fullName>
    </recommendedName>
</protein>